<dbReference type="Pfam" id="PF21247">
    <property type="entry name" value="Fic-like_C"/>
    <property type="match status" value="1"/>
</dbReference>
<dbReference type="Gene3D" id="3.30.950.30">
    <property type="entry name" value="Schlafen, AAA domain"/>
    <property type="match status" value="1"/>
</dbReference>
<evidence type="ECO:0000259" key="2">
    <source>
        <dbReference type="Pfam" id="PF04326"/>
    </source>
</evidence>
<comment type="caution">
    <text evidence="4">The sequence shown here is derived from an EMBL/GenBank/DDBJ whole genome shotgun (WGS) entry which is preliminary data.</text>
</comment>
<dbReference type="Gene3D" id="3.30.565.60">
    <property type="match status" value="1"/>
</dbReference>
<dbReference type="PANTHER" id="PTHR30595">
    <property type="entry name" value="GLPR-RELATED TRANSCRIPTIONAL REPRESSOR"/>
    <property type="match status" value="1"/>
</dbReference>
<dbReference type="OrthoDB" id="9805115at2"/>
<proteinExistence type="predicted"/>
<organism evidence="4 5">
    <name type="scientific">Allochromatium palmeri</name>
    <dbReference type="NCBI Taxonomy" id="231048"/>
    <lineage>
        <taxon>Bacteria</taxon>
        <taxon>Pseudomonadati</taxon>
        <taxon>Pseudomonadota</taxon>
        <taxon>Gammaproteobacteria</taxon>
        <taxon>Chromatiales</taxon>
        <taxon>Chromatiaceae</taxon>
        <taxon>Allochromatium</taxon>
    </lineage>
</organism>
<accession>A0A6N8EG62</accession>
<dbReference type="InterPro" id="IPR038461">
    <property type="entry name" value="Schlafen_AlbA_2_dom_sf"/>
</dbReference>
<dbReference type="RefSeq" id="WP_155450398.1">
    <property type="nucleotide sequence ID" value="NZ_WNKT01000025.1"/>
</dbReference>
<dbReference type="EMBL" id="WNKT01000025">
    <property type="protein sequence ID" value="MTW21819.1"/>
    <property type="molecule type" value="Genomic_DNA"/>
</dbReference>
<dbReference type="InterPro" id="IPR007421">
    <property type="entry name" value="Schlafen_AlbA_2_dom"/>
</dbReference>
<evidence type="ECO:0000259" key="3">
    <source>
        <dbReference type="Pfam" id="PF21247"/>
    </source>
</evidence>
<name>A0A6N8EG62_9GAMM</name>
<dbReference type="InterPro" id="IPR038475">
    <property type="entry name" value="RecG_C_sf"/>
</dbReference>
<dbReference type="AlphaFoldDB" id="A0A6N8EG62"/>
<gene>
    <name evidence="4" type="ORF">GJ668_12040</name>
</gene>
<feature type="domain" description="Filamentation induced by cAMP protein Fic-like C-terminal" evidence="3">
    <location>
        <begin position="426"/>
        <end position="483"/>
    </location>
</feature>
<dbReference type="InterPro" id="IPR049514">
    <property type="entry name" value="Fic-like_C"/>
</dbReference>
<reference evidence="4 5" key="1">
    <citation type="submission" date="2019-11" db="EMBL/GenBank/DDBJ databases">
        <title>Whole-genome sequence of the anaerobic purple sulfur bacterium Allochromatium palmeri DSM 15591.</title>
        <authorList>
            <person name="Kyndt J.A."/>
            <person name="Meyer T.E."/>
        </authorList>
    </citation>
    <scope>NUCLEOTIDE SEQUENCE [LARGE SCALE GENOMIC DNA]</scope>
    <source>
        <strain evidence="4 5">DSM 15591</strain>
    </source>
</reference>
<feature type="region of interest" description="Disordered" evidence="1">
    <location>
        <begin position="384"/>
        <end position="413"/>
    </location>
</feature>
<feature type="domain" description="Schlafen AlbA-2" evidence="2">
    <location>
        <begin position="13"/>
        <end position="128"/>
    </location>
</feature>
<evidence type="ECO:0000313" key="4">
    <source>
        <dbReference type="EMBL" id="MTW21819.1"/>
    </source>
</evidence>
<evidence type="ECO:0000313" key="5">
    <source>
        <dbReference type="Proteomes" id="UP000434044"/>
    </source>
</evidence>
<keyword evidence="5" id="KW-1185">Reference proteome</keyword>
<dbReference type="Proteomes" id="UP000434044">
    <property type="component" value="Unassembled WGS sequence"/>
</dbReference>
<sequence>MTRPIAQLIQDPESKTLEFKRDLSSPRPFLKTLVAFANSAGGRLILGVSDDRRVLGIEDPLDEEERLGSLIADSIAPRLVPNIELTTVEGKTLLVVEVFLSGTRPHYLKAEGRERGVYVRLGSSNRQADAPLIVELQRGVAGVSFDALPMPDLSLEALDLKAIQKDFSGRKAVDERMLQSLRVLVKDQNRLVPSHGGMLLYGLDRRQHFDDAWIQCGRFIGNDKADIFDHLDIHDPLPKAVDEIMLFLKKHAMRGADFSEIRRKDIWSIPVNILREVVINALVHADYSHRGTPIRIAFFDNRIEVESPGLLLPGLTVEDMKLGVSQIRNPVIARVFRELDLVEQWGSGIPGIYRQVKAENLPEPTIEELAGRVRFTVPLQDIQPLAPGQSRKRRQDANDGETDSRPRSDLTAQVTAQVTAEVASRIGAFCQEPRSAREIMEMLGLKHWKTFQANYLNPLLASGVIERTIPDKPSSRLQKYRITEIGKDGLGVDT</sequence>
<dbReference type="Pfam" id="PF13749">
    <property type="entry name" value="HATPase_c_4"/>
    <property type="match status" value="1"/>
</dbReference>
<dbReference type="Pfam" id="PF04326">
    <property type="entry name" value="SLFN_AlbA_2"/>
    <property type="match status" value="1"/>
</dbReference>
<dbReference type="PANTHER" id="PTHR30595:SF6">
    <property type="entry name" value="SCHLAFEN ALBA-2 DOMAIN-CONTAINING PROTEIN"/>
    <property type="match status" value="1"/>
</dbReference>
<evidence type="ECO:0000256" key="1">
    <source>
        <dbReference type="SAM" id="MobiDB-lite"/>
    </source>
</evidence>
<protein>
    <submittedName>
        <fullName evidence="4">AAA family ATPase</fullName>
    </submittedName>
</protein>